<dbReference type="HAMAP" id="MF_01479">
    <property type="entry name" value="WhiB"/>
    <property type="match status" value="1"/>
</dbReference>
<evidence type="ECO:0000256" key="12">
    <source>
        <dbReference type="SAM" id="MobiDB-lite"/>
    </source>
</evidence>
<evidence type="ECO:0000256" key="8">
    <source>
        <dbReference type="ARBA" id="ARBA00023125"/>
    </source>
</evidence>
<keyword evidence="9 11" id="KW-1015">Disulfide bond</keyword>
<dbReference type="GO" id="GO:0047134">
    <property type="term" value="F:protein-disulfide reductase [NAD(P)H] activity"/>
    <property type="evidence" value="ECO:0007669"/>
    <property type="project" value="TreeGrafter"/>
</dbReference>
<evidence type="ECO:0000313" key="15">
    <source>
        <dbReference type="Proteomes" id="UP000193040"/>
    </source>
</evidence>
<keyword evidence="11" id="KW-0963">Cytoplasm</keyword>
<dbReference type="GO" id="GO:0045454">
    <property type="term" value="P:cell redox homeostasis"/>
    <property type="evidence" value="ECO:0007669"/>
    <property type="project" value="TreeGrafter"/>
</dbReference>
<evidence type="ECO:0000256" key="1">
    <source>
        <dbReference type="ARBA" id="ARBA00004496"/>
    </source>
</evidence>
<dbReference type="GO" id="GO:0005737">
    <property type="term" value="C:cytoplasm"/>
    <property type="evidence" value="ECO:0007669"/>
    <property type="project" value="UniProtKB-SubCell"/>
</dbReference>
<evidence type="ECO:0000256" key="5">
    <source>
        <dbReference type="ARBA" id="ARBA00023004"/>
    </source>
</evidence>
<dbReference type="PROSITE" id="PS51674">
    <property type="entry name" value="4FE4S_WBL"/>
    <property type="match status" value="1"/>
</dbReference>
<comment type="caution">
    <text evidence="14">The sequence shown here is derived from an EMBL/GenBank/DDBJ whole genome shotgun (WGS) entry which is preliminary data.</text>
</comment>
<dbReference type="InterPro" id="IPR003482">
    <property type="entry name" value="Whib"/>
</dbReference>
<dbReference type="PANTHER" id="PTHR38839:SF7">
    <property type="entry name" value="TRANSCRIPTIONAL REGULATOR WHIB4"/>
    <property type="match status" value="1"/>
</dbReference>
<evidence type="ECO:0000256" key="2">
    <source>
        <dbReference type="ARBA" id="ARBA00006597"/>
    </source>
</evidence>
<evidence type="ECO:0000256" key="10">
    <source>
        <dbReference type="ARBA" id="ARBA00023163"/>
    </source>
</evidence>
<gene>
    <name evidence="11" type="primary">whiB</name>
    <name evidence="14" type="ORF">B5M45_24670</name>
</gene>
<evidence type="ECO:0000256" key="4">
    <source>
        <dbReference type="ARBA" id="ARBA00022723"/>
    </source>
</evidence>
<dbReference type="GO" id="GO:0003677">
    <property type="term" value="F:DNA binding"/>
    <property type="evidence" value="ECO:0007669"/>
    <property type="project" value="UniProtKB-UniRule"/>
</dbReference>
<protein>
    <recommendedName>
        <fullName evidence="11">Transcriptional regulator WhiB</fullName>
    </recommendedName>
</protein>
<evidence type="ECO:0000313" key="14">
    <source>
        <dbReference type="EMBL" id="ORJ55558.1"/>
    </source>
</evidence>
<keyword evidence="3 11" id="KW-0004">4Fe-4S</keyword>
<dbReference type="Pfam" id="PF02467">
    <property type="entry name" value="Whib"/>
    <property type="match status" value="1"/>
</dbReference>
<dbReference type="InterPro" id="IPR034768">
    <property type="entry name" value="4FE4S_WBL"/>
</dbReference>
<comment type="function">
    <text evidence="11">Acts as a transcriptional regulator. Probably redox-responsive. The apo- but not holo-form probably binds DNA.</text>
</comment>
<feature type="binding site" evidence="11">
    <location>
        <position position="81"/>
    </location>
    <ligand>
        <name>[4Fe-4S] cluster</name>
        <dbReference type="ChEBI" id="CHEBI:49883"/>
    </ligand>
</feature>
<evidence type="ECO:0000256" key="7">
    <source>
        <dbReference type="ARBA" id="ARBA00023015"/>
    </source>
</evidence>
<dbReference type="AlphaFoldDB" id="A0A1X0XRU4"/>
<comment type="PTM">
    <text evidence="11">Upon Fe-S cluster removal intramolecular disulfide bonds are formed.</text>
</comment>
<comment type="cofactor">
    <cofactor evidence="11">
        <name>[4Fe-4S] cluster</name>
        <dbReference type="ChEBI" id="CHEBI:49883"/>
    </cofactor>
    <text evidence="11">Binds 1 [4Fe-4S] cluster per subunit. Following nitrosylation of the [4Fe-4S] cluster binds 1 [4Fe-8(NO)] cluster per subunit.</text>
</comment>
<dbReference type="EMBL" id="MZZM01000030">
    <property type="protein sequence ID" value="ORJ55558.1"/>
    <property type="molecule type" value="Genomic_DNA"/>
</dbReference>
<accession>A0A1X0XRU4</accession>
<evidence type="ECO:0000256" key="6">
    <source>
        <dbReference type="ARBA" id="ARBA00023014"/>
    </source>
</evidence>
<dbReference type="GO" id="GO:0051539">
    <property type="term" value="F:4 iron, 4 sulfur cluster binding"/>
    <property type="evidence" value="ECO:0007669"/>
    <property type="project" value="UniProtKB-UniRule"/>
</dbReference>
<evidence type="ECO:0000259" key="13">
    <source>
        <dbReference type="PROSITE" id="PS51674"/>
    </source>
</evidence>
<dbReference type="STRING" id="1784.VC42_11055"/>
<keyword evidence="6 11" id="KW-0411">Iron-sulfur</keyword>
<keyword evidence="10 11" id="KW-0804">Transcription</keyword>
<dbReference type="GO" id="GO:0045892">
    <property type="term" value="P:negative regulation of DNA-templated transcription"/>
    <property type="evidence" value="ECO:0007669"/>
    <property type="project" value="TreeGrafter"/>
</dbReference>
<comment type="similarity">
    <text evidence="2 11">Belongs to the WhiB family.</text>
</comment>
<dbReference type="GO" id="GO:0035731">
    <property type="term" value="F:dinitrosyl-iron complex binding"/>
    <property type="evidence" value="ECO:0007669"/>
    <property type="project" value="UniProtKB-UniRule"/>
</dbReference>
<feature type="binding site" evidence="11">
    <location>
        <position position="50"/>
    </location>
    <ligand>
        <name>[4Fe-4S] cluster</name>
        <dbReference type="ChEBI" id="CHEBI:49883"/>
    </ligand>
</feature>
<evidence type="ECO:0000256" key="11">
    <source>
        <dbReference type="HAMAP-Rule" id="MF_01479"/>
    </source>
</evidence>
<keyword evidence="8 11" id="KW-0238">DNA-binding</keyword>
<comment type="PTM">
    <text evidence="11">The Fe-S cluster can be nitrosylated by nitric oxide (NO).</text>
</comment>
<keyword evidence="4 11" id="KW-0479">Metal-binding</keyword>
<name>A0A1X0XRU4_MYCSI</name>
<feature type="domain" description="4Fe-4S Wbl-type" evidence="13">
    <location>
        <begin position="49"/>
        <end position="105"/>
    </location>
</feature>
<keyword evidence="5 11" id="KW-0408">Iron</keyword>
<organism evidence="14 15">
    <name type="scientific">Mycobacterium simiae</name>
    <name type="common">Mycobacterium habana</name>
    <dbReference type="NCBI Taxonomy" id="1784"/>
    <lineage>
        <taxon>Bacteria</taxon>
        <taxon>Bacillati</taxon>
        <taxon>Actinomycetota</taxon>
        <taxon>Actinomycetes</taxon>
        <taxon>Mycobacteriales</taxon>
        <taxon>Mycobacteriaceae</taxon>
        <taxon>Mycobacterium</taxon>
        <taxon>Mycobacterium simiae complex</taxon>
    </lineage>
</organism>
<sequence length="123" mass="13691">MFPRVSIQHGERRVAVSGRPGRRRARDVNASAHSRSIDGKAGTWESEGLCRDAHPDALFVGKASQTRAARICNGCPVLRQCAAYALDNKEEYGVWGGMTERRRKALLKQHPDVASWADLLFRC</sequence>
<reference evidence="14 15" key="1">
    <citation type="submission" date="2017-03" db="EMBL/GenBank/DDBJ databases">
        <title>Genomic insights into Mycobacterium simiae human colonization.</title>
        <authorList>
            <person name="Steffani J.L."/>
            <person name="Brunck M.E."/>
            <person name="Cruz E."/>
            <person name="Montiel R."/>
            <person name="Barona F."/>
        </authorList>
    </citation>
    <scope>NUCLEOTIDE SEQUENCE [LARGE SCALE GENOMIC DNA]</scope>
    <source>
        <strain evidence="14 15">MsiGto</strain>
    </source>
</reference>
<dbReference type="GO" id="GO:0046872">
    <property type="term" value="F:metal ion binding"/>
    <property type="evidence" value="ECO:0007669"/>
    <property type="project" value="UniProtKB-KW"/>
</dbReference>
<feature type="binding site" evidence="11">
    <location>
        <position position="72"/>
    </location>
    <ligand>
        <name>[4Fe-4S] cluster</name>
        <dbReference type="ChEBI" id="CHEBI:49883"/>
    </ligand>
</feature>
<evidence type="ECO:0000256" key="3">
    <source>
        <dbReference type="ARBA" id="ARBA00022485"/>
    </source>
</evidence>
<feature type="binding site" evidence="11">
    <location>
        <position position="75"/>
    </location>
    <ligand>
        <name>[4Fe-4S] cluster</name>
        <dbReference type="ChEBI" id="CHEBI:49883"/>
    </ligand>
</feature>
<feature type="region of interest" description="Disordered" evidence="12">
    <location>
        <begin position="1"/>
        <end position="39"/>
    </location>
</feature>
<proteinExistence type="inferred from homology"/>
<dbReference type="PANTHER" id="PTHR38839">
    <property type="entry name" value="TRANSCRIPTIONAL REGULATOR WHID-RELATED"/>
    <property type="match status" value="1"/>
</dbReference>
<dbReference type="Proteomes" id="UP000193040">
    <property type="component" value="Unassembled WGS sequence"/>
</dbReference>
<keyword evidence="15" id="KW-1185">Reference proteome</keyword>
<keyword evidence="7 11" id="KW-0805">Transcription regulation</keyword>
<comment type="subcellular location">
    <subcellularLocation>
        <location evidence="1 11">Cytoplasm</location>
    </subcellularLocation>
</comment>
<evidence type="ECO:0000256" key="9">
    <source>
        <dbReference type="ARBA" id="ARBA00023157"/>
    </source>
</evidence>